<evidence type="ECO:0000256" key="6">
    <source>
        <dbReference type="ARBA" id="ARBA00022692"/>
    </source>
</evidence>
<dbReference type="AlphaFoldDB" id="S7VJD8"/>
<dbReference type="InterPro" id="IPR051045">
    <property type="entry name" value="TonB-dependent_transducer"/>
</dbReference>
<dbReference type="GO" id="GO:0031992">
    <property type="term" value="F:energy transducer activity"/>
    <property type="evidence" value="ECO:0007669"/>
    <property type="project" value="TreeGrafter"/>
</dbReference>
<dbReference type="OrthoDB" id="1522859at2"/>
<evidence type="ECO:0000256" key="9">
    <source>
        <dbReference type="ARBA" id="ARBA00023136"/>
    </source>
</evidence>
<evidence type="ECO:0000259" key="10">
    <source>
        <dbReference type="PROSITE" id="PS52015"/>
    </source>
</evidence>
<evidence type="ECO:0000256" key="5">
    <source>
        <dbReference type="ARBA" id="ARBA00022519"/>
    </source>
</evidence>
<proteinExistence type="inferred from homology"/>
<dbReference type="PROSITE" id="PS52015">
    <property type="entry name" value="TONB_CTD"/>
    <property type="match status" value="1"/>
</dbReference>
<dbReference type="PANTHER" id="PTHR33446:SF2">
    <property type="entry name" value="PROTEIN TONB"/>
    <property type="match status" value="1"/>
</dbReference>
<keyword evidence="12" id="KW-1185">Reference proteome</keyword>
<accession>S7VJD8</accession>
<sequence length="78" mass="9004">MEIAKNLGLKGKQRIFTQFKIDENGDVIDIKVRKSSHLELEQEAIRVIKLLPKFKPAKQRNKNVAAIYTIPIVFLIED</sequence>
<evidence type="ECO:0000313" key="12">
    <source>
        <dbReference type="Proteomes" id="UP000014962"/>
    </source>
</evidence>
<keyword evidence="7" id="KW-0653">Protein transport</keyword>
<keyword evidence="4" id="KW-1003">Cell membrane</keyword>
<gene>
    <name evidence="11" type="ORF">ADIWIN_3954</name>
</gene>
<keyword evidence="9" id="KW-0472">Membrane</keyword>
<evidence type="ECO:0000256" key="7">
    <source>
        <dbReference type="ARBA" id="ARBA00022927"/>
    </source>
</evidence>
<dbReference type="GO" id="GO:0098797">
    <property type="term" value="C:plasma membrane protein complex"/>
    <property type="evidence" value="ECO:0007669"/>
    <property type="project" value="TreeGrafter"/>
</dbReference>
<protein>
    <submittedName>
        <fullName evidence="11">TonB</fullName>
    </submittedName>
</protein>
<comment type="caution">
    <text evidence="11">The sequence shown here is derived from an EMBL/GenBank/DDBJ whole genome shotgun (WGS) entry which is preliminary data.</text>
</comment>
<dbReference type="NCBIfam" id="TIGR01352">
    <property type="entry name" value="tonB_Cterm"/>
    <property type="match status" value="1"/>
</dbReference>
<dbReference type="InterPro" id="IPR006260">
    <property type="entry name" value="TonB/TolA_C"/>
</dbReference>
<evidence type="ECO:0000256" key="8">
    <source>
        <dbReference type="ARBA" id="ARBA00022989"/>
    </source>
</evidence>
<dbReference type="GO" id="GO:0055085">
    <property type="term" value="P:transmembrane transport"/>
    <property type="evidence" value="ECO:0007669"/>
    <property type="project" value="InterPro"/>
</dbReference>
<dbReference type="Proteomes" id="UP000014962">
    <property type="component" value="Unassembled WGS sequence"/>
</dbReference>
<keyword evidence="6" id="KW-0812">Transmembrane</keyword>
<keyword evidence="3" id="KW-0813">Transport</keyword>
<name>S7VJD8_9FLAO</name>
<feature type="domain" description="TonB C-terminal" evidence="10">
    <location>
        <begin position="1"/>
        <end position="78"/>
    </location>
</feature>
<evidence type="ECO:0000256" key="2">
    <source>
        <dbReference type="ARBA" id="ARBA00006555"/>
    </source>
</evidence>
<dbReference type="Pfam" id="PF03544">
    <property type="entry name" value="TonB_C"/>
    <property type="match status" value="1"/>
</dbReference>
<dbReference type="STRING" id="641526.ADIWIN_3954"/>
<dbReference type="eggNOG" id="COG4219">
    <property type="taxonomic scope" value="Bacteria"/>
</dbReference>
<keyword evidence="5" id="KW-0997">Cell inner membrane</keyword>
<dbReference type="InterPro" id="IPR037682">
    <property type="entry name" value="TonB_C"/>
</dbReference>
<dbReference type="GO" id="GO:0015031">
    <property type="term" value="P:protein transport"/>
    <property type="evidence" value="ECO:0007669"/>
    <property type="project" value="UniProtKB-KW"/>
</dbReference>
<evidence type="ECO:0000256" key="1">
    <source>
        <dbReference type="ARBA" id="ARBA00004383"/>
    </source>
</evidence>
<evidence type="ECO:0000313" key="11">
    <source>
        <dbReference type="EMBL" id="EPR70091.1"/>
    </source>
</evidence>
<evidence type="ECO:0000256" key="3">
    <source>
        <dbReference type="ARBA" id="ARBA00022448"/>
    </source>
</evidence>
<dbReference type="EMBL" id="ATMR01000206">
    <property type="protein sequence ID" value="EPR70091.1"/>
    <property type="molecule type" value="Genomic_DNA"/>
</dbReference>
<comment type="similarity">
    <text evidence="2">Belongs to the TonB family.</text>
</comment>
<dbReference type="RefSeq" id="WP_020898097.1">
    <property type="nucleotide sequence ID" value="NZ_ATMR01000206.1"/>
</dbReference>
<dbReference type="SUPFAM" id="SSF74653">
    <property type="entry name" value="TolA/TonB C-terminal domain"/>
    <property type="match status" value="1"/>
</dbReference>
<keyword evidence="8" id="KW-1133">Transmembrane helix</keyword>
<comment type="subcellular location">
    <subcellularLocation>
        <location evidence="1">Cell inner membrane</location>
        <topology evidence="1">Single-pass membrane protein</topology>
        <orientation evidence="1">Periplasmic side</orientation>
    </subcellularLocation>
</comment>
<organism evidence="11 12">
    <name type="scientific">Winogradskyella psychrotolerans RS-3</name>
    <dbReference type="NCBI Taxonomy" id="641526"/>
    <lineage>
        <taxon>Bacteria</taxon>
        <taxon>Pseudomonadati</taxon>
        <taxon>Bacteroidota</taxon>
        <taxon>Flavobacteriia</taxon>
        <taxon>Flavobacteriales</taxon>
        <taxon>Flavobacteriaceae</taxon>
        <taxon>Winogradskyella</taxon>
    </lineage>
</organism>
<evidence type="ECO:0000256" key="4">
    <source>
        <dbReference type="ARBA" id="ARBA00022475"/>
    </source>
</evidence>
<dbReference type="PANTHER" id="PTHR33446">
    <property type="entry name" value="PROTEIN TONB-RELATED"/>
    <property type="match status" value="1"/>
</dbReference>
<dbReference type="Gene3D" id="3.30.1150.10">
    <property type="match status" value="1"/>
</dbReference>
<reference evidence="11 12" key="1">
    <citation type="journal article" date="2013" name="Genome Announc.">
        <title>Draft Genome Sequence of Winogradskyella psychrotolerans RS-3T, Isolated from the Marine Transect of Kongsfjorden, Ny-Alesund, Svalbard, Arctic Ocean.</title>
        <authorList>
            <person name="Kumar Pinnaka A."/>
            <person name="Ara S."/>
            <person name="Singh A."/>
            <person name="Shivaji S."/>
        </authorList>
    </citation>
    <scope>NUCLEOTIDE SEQUENCE [LARGE SCALE GENOMIC DNA]</scope>
    <source>
        <strain evidence="11 12">RS-3</strain>
    </source>
</reference>